<dbReference type="PANTHER" id="PTHR47354:SF1">
    <property type="entry name" value="CARNITINE MONOOXYGENASE REDUCTASE SUBUNIT"/>
    <property type="match status" value="1"/>
</dbReference>
<evidence type="ECO:0000256" key="2">
    <source>
        <dbReference type="ARBA" id="ARBA00022714"/>
    </source>
</evidence>
<keyword evidence="9" id="KW-0489">Methyltransferase</keyword>
<evidence type="ECO:0000256" key="5">
    <source>
        <dbReference type="ARBA" id="ARBA00023004"/>
    </source>
</evidence>
<dbReference type="InterPro" id="IPR017938">
    <property type="entry name" value="Riboflavin_synthase-like_b-brl"/>
</dbReference>
<organism evidence="9 10">
    <name type="scientific">Methylovirgula ligni</name>
    <dbReference type="NCBI Taxonomy" id="569860"/>
    <lineage>
        <taxon>Bacteria</taxon>
        <taxon>Pseudomonadati</taxon>
        <taxon>Pseudomonadota</taxon>
        <taxon>Alphaproteobacteria</taxon>
        <taxon>Hyphomicrobiales</taxon>
        <taxon>Beijerinckiaceae</taxon>
        <taxon>Methylovirgula</taxon>
    </lineage>
</organism>
<evidence type="ECO:0000259" key="8">
    <source>
        <dbReference type="PROSITE" id="PS51384"/>
    </source>
</evidence>
<dbReference type="Gene3D" id="3.40.50.80">
    <property type="entry name" value="Nucleotide-binding domain of ferredoxin-NADP reductase (FNR) module"/>
    <property type="match status" value="1"/>
</dbReference>
<dbReference type="AlphaFoldDB" id="A0A3D9Z547"/>
<gene>
    <name evidence="9" type="ORF">DES32_2329</name>
</gene>
<name>A0A3D9Z547_9HYPH</name>
<keyword evidence="4" id="KW-0560">Oxidoreductase</keyword>
<accession>A0A3D9Z547</accession>
<dbReference type="InterPro" id="IPR050415">
    <property type="entry name" value="MRET"/>
</dbReference>
<dbReference type="PROSITE" id="PS51085">
    <property type="entry name" value="2FE2S_FER_2"/>
    <property type="match status" value="1"/>
</dbReference>
<comment type="caution">
    <text evidence="9">The sequence shown here is derived from an EMBL/GenBank/DDBJ whole genome shotgun (WGS) entry which is preliminary data.</text>
</comment>
<dbReference type="GO" id="GO:0032259">
    <property type="term" value="P:methylation"/>
    <property type="evidence" value="ECO:0007669"/>
    <property type="project" value="UniProtKB-KW"/>
</dbReference>
<keyword evidence="3" id="KW-0479">Metal-binding</keyword>
<sequence>MSGPKISVVVDAIMAEGRGNLAVRLVAQDEQHLPAFEAGAHVDLHFGDGLVRQYSIASSPRDRDHYLLCIRRMQASRGGSAYVHDRLRVGDPLQISQPRNLFALEPADHYILMAGGIGITPLLSMAEALDQSKARFELHYYVTSRRDAAFARRLAAGFRHGEVHLHTSEAGDGSRKGLPASIQAPLHAARLYLCGPEGFMLHVADQATTAGWREDHIHREAFAAPEVTAPTAGDAAFQVKLASSGRVFDIPADRSIASVLVEAGIDVPLSCEIGICGMCLTPVVDGIVDHRDSVQSDAEKAAPRQSIALCCSRSHSRLITIDL</sequence>
<dbReference type="GO" id="GO:0051537">
    <property type="term" value="F:2 iron, 2 sulfur cluster binding"/>
    <property type="evidence" value="ECO:0007669"/>
    <property type="project" value="UniProtKB-KW"/>
</dbReference>
<dbReference type="InterPro" id="IPR001041">
    <property type="entry name" value="2Fe-2S_ferredoxin-type"/>
</dbReference>
<dbReference type="CDD" id="cd00207">
    <property type="entry name" value="fer2"/>
    <property type="match status" value="1"/>
</dbReference>
<dbReference type="Gene3D" id="2.40.30.10">
    <property type="entry name" value="Translation factors"/>
    <property type="match status" value="1"/>
</dbReference>
<keyword evidence="5" id="KW-0408">Iron</keyword>
<dbReference type="SUPFAM" id="SSF52343">
    <property type="entry name" value="Ferredoxin reductase-like, C-terminal NADP-linked domain"/>
    <property type="match status" value="1"/>
</dbReference>
<dbReference type="PRINTS" id="PR00409">
    <property type="entry name" value="PHDIOXRDTASE"/>
</dbReference>
<evidence type="ECO:0000313" key="9">
    <source>
        <dbReference type="EMBL" id="REF86279.1"/>
    </source>
</evidence>
<dbReference type="RefSeq" id="WP_245411293.1">
    <property type="nucleotide sequence ID" value="NZ_CP025086.1"/>
</dbReference>
<keyword evidence="9" id="KW-0808">Transferase</keyword>
<dbReference type="GO" id="GO:0046872">
    <property type="term" value="F:metal ion binding"/>
    <property type="evidence" value="ECO:0007669"/>
    <property type="project" value="UniProtKB-KW"/>
</dbReference>
<evidence type="ECO:0000256" key="6">
    <source>
        <dbReference type="ARBA" id="ARBA00023014"/>
    </source>
</evidence>
<dbReference type="PROSITE" id="PS51384">
    <property type="entry name" value="FAD_FR"/>
    <property type="match status" value="1"/>
</dbReference>
<proteinExistence type="predicted"/>
<evidence type="ECO:0000256" key="4">
    <source>
        <dbReference type="ARBA" id="ARBA00023002"/>
    </source>
</evidence>
<evidence type="ECO:0000256" key="3">
    <source>
        <dbReference type="ARBA" id="ARBA00022723"/>
    </source>
</evidence>
<dbReference type="Gene3D" id="3.10.20.30">
    <property type="match status" value="1"/>
</dbReference>
<reference evidence="9 10" key="1">
    <citation type="submission" date="2018-08" db="EMBL/GenBank/DDBJ databases">
        <title>Genomic Encyclopedia of Type Strains, Phase IV (KMG-IV): sequencing the most valuable type-strain genomes for metagenomic binning, comparative biology and taxonomic classification.</title>
        <authorList>
            <person name="Goeker M."/>
        </authorList>
    </citation>
    <scope>NUCLEOTIDE SEQUENCE [LARGE SCALE GENOMIC DNA]</scope>
    <source>
        <strain evidence="9 10">BW863</strain>
    </source>
</reference>
<evidence type="ECO:0000259" key="7">
    <source>
        <dbReference type="PROSITE" id="PS51085"/>
    </source>
</evidence>
<dbReference type="InterPro" id="IPR036010">
    <property type="entry name" value="2Fe-2S_ferredoxin-like_sf"/>
</dbReference>
<protein>
    <submittedName>
        <fullName evidence="9">Vanillate O-demethylase ferredoxin subunit</fullName>
    </submittedName>
</protein>
<dbReference type="CDD" id="cd06185">
    <property type="entry name" value="PDR_like"/>
    <property type="match status" value="1"/>
</dbReference>
<feature type="domain" description="2Fe-2S ferredoxin-type" evidence="7">
    <location>
        <begin position="237"/>
        <end position="323"/>
    </location>
</feature>
<dbReference type="GO" id="GO:0008168">
    <property type="term" value="F:methyltransferase activity"/>
    <property type="evidence" value="ECO:0007669"/>
    <property type="project" value="UniProtKB-KW"/>
</dbReference>
<evidence type="ECO:0000256" key="1">
    <source>
        <dbReference type="ARBA" id="ARBA00022630"/>
    </source>
</evidence>
<dbReference type="SUPFAM" id="SSF54292">
    <property type="entry name" value="2Fe-2S ferredoxin-like"/>
    <property type="match status" value="1"/>
</dbReference>
<dbReference type="InterPro" id="IPR006058">
    <property type="entry name" value="2Fe2S_fd_BS"/>
</dbReference>
<dbReference type="PROSITE" id="PS00197">
    <property type="entry name" value="2FE2S_FER_1"/>
    <property type="match status" value="1"/>
</dbReference>
<dbReference type="Proteomes" id="UP000256900">
    <property type="component" value="Unassembled WGS sequence"/>
</dbReference>
<dbReference type="InterPro" id="IPR039261">
    <property type="entry name" value="FNR_nucleotide-bd"/>
</dbReference>
<dbReference type="EMBL" id="QUMO01000003">
    <property type="protein sequence ID" value="REF86279.1"/>
    <property type="molecule type" value="Genomic_DNA"/>
</dbReference>
<keyword evidence="6" id="KW-0411">Iron-sulfur</keyword>
<dbReference type="GO" id="GO:0016491">
    <property type="term" value="F:oxidoreductase activity"/>
    <property type="evidence" value="ECO:0007669"/>
    <property type="project" value="UniProtKB-KW"/>
</dbReference>
<dbReference type="Pfam" id="PF00111">
    <property type="entry name" value="Fer2"/>
    <property type="match status" value="1"/>
</dbReference>
<keyword evidence="1" id="KW-0285">Flavoprotein</keyword>
<keyword evidence="10" id="KW-1185">Reference proteome</keyword>
<dbReference type="InterPro" id="IPR017927">
    <property type="entry name" value="FAD-bd_FR_type"/>
</dbReference>
<feature type="domain" description="FAD-binding FR-type" evidence="8">
    <location>
        <begin position="2"/>
        <end position="105"/>
    </location>
</feature>
<dbReference type="SUPFAM" id="SSF63380">
    <property type="entry name" value="Riboflavin synthase domain-like"/>
    <property type="match status" value="1"/>
</dbReference>
<dbReference type="InterPro" id="IPR012675">
    <property type="entry name" value="Beta-grasp_dom_sf"/>
</dbReference>
<dbReference type="PANTHER" id="PTHR47354">
    <property type="entry name" value="NADH OXIDOREDUCTASE HCR"/>
    <property type="match status" value="1"/>
</dbReference>
<keyword evidence="2" id="KW-0001">2Fe-2S</keyword>
<evidence type="ECO:0000313" key="10">
    <source>
        <dbReference type="Proteomes" id="UP000256900"/>
    </source>
</evidence>